<proteinExistence type="predicted"/>
<gene>
    <name evidence="2" type="ORF">CNEB1095_LOCUS1479</name>
</gene>
<dbReference type="SUPFAM" id="SSF46458">
    <property type="entry name" value="Globin-like"/>
    <property type="match status" value="1"/>
</dbReference>
<organism evidence="2">
    <name type="scientific">Chromulina nebulosa</name>
    <dbReference type="NCBI Taxonomy" id="96789"/>
    <lineage>
        <taxon>Eukaryota</taxon>
        <taxon>Sar</taxon>
        <taxon>Stramenopiles</taxon>
        <taxon>Ochrophyta</taxon>
        <taxon>Chrysophyceae</taxon>
        <taxon>Chromulinales</taxon>
        <taxon>Chromulinaceae</taxon>
        <taxon>Chromulina</taxon>
    </lineage>
</organism>
<feature type="compositionally biased region" description="Low complexity" evidence="1">
    <location>
        <begin position="36"/>
        <end position="64"/>
    </location>
</feature>
<feature type="region of interest" description="Disordered" evidence="1">
    <location>
        <begin position="26"/>
        <end position="64"/>
    </location>
</feature>
<evidence type="ECO:0000256" key="1">
    <source>
        <dbReference type="SAM" id="MobiDB-lite"/>
    </source>
</evidence>
<dbReference type="GO" id="GO:0020037">
    <property type="term" value="F:heme binding"/>
    <property type="evidence" value="ECO:0007669"/>
    <property type="project" value="InterPro"/>
</dbReference>
<name>A0A7S0XCD4_9STRA</name>
<dbReference type="InterPro" id="IPR009050">
    <property type="entry name" value="Globin-like_sf"/>
</dbReference>
<evidence type="ECO:0000313" key="2">
    <source>
        <dbReference type="EMBL" id="CAD8715699.1"/>
    </source>
</evidence>
<dbReference type="Gene3D" id="1.10.490.10">
    <property type="entry name" value="Globins"/>
    <property type="match status" value="1"/>
</dbReference>
<dbReference type="EMBL" id="HBFD01002327">
    <property type="protein sequence ID" value="CAD8715699.1"/>
    <property type="molecule type" value="Transcribed_RNA"/>
</dbReference>
<reference evidence="2" key="1">
    <citation type="submission" date="2021-01" db="EMBL/GenBank/DDBJ databases">
        <authorList>
            <person name="Corre E."/>
            <person name="Pelletier E."/>
            <person name="Niang G."/>
            <person name="Scheremetjew M."/>
            <person name="Finn R."/>
            <person name="Kale V."/>
            <person name="Holt S."/>
            <person name="Cochrane G."/>
            <person name="Meng A."/>
            <person name="Brown T."/>
            <person name="Cohen L."/>
        </authorList>
    </citation>
    <scope>NUCLEOTIDE SEQUENCE</scope>
    <source>
        <strain evidence="2">UTEXLB2642</strain>
    </source>
</reference>
<sequence length="283" mass="32435">MGGIAVSSMRVKPLNDAMILNGRDKIESNNHHSNHSNHSSKSNTYNNNSNSSNCNPLSKNNSSNMLQRNRSSKMIITSDDIFKLLMPSYYTTKPVTIYDIEIAKLIIQYIMDDSAPGYQLVKDECVSCLIFVYDTFYKRFADFIPNIKSIFIASFKSQFDDLTKFLNILLIYPNDKNIDMKTYYKDLADTMSKKGFKPIDYGVAGYCFLYALEQALGKEIFTHDIRLVFERILSRALISIIPYVSINNIKYEQAFKDNKIKENKVAKQRSNESSAVIALENYD</sequence>
<dbReference type="InterPro" id="IPR012292">
    <property type="entry name" value="Globin/Proto"/>
</dbReference>
<dbReference type="AlphaFoldDB" id="A0A7S0XCD4"/>
<dbReference type="GO" id="GO:0019825">
    <property type="term" value="F:oxygen binding"/>
    <property type="evidence" value="ECO:0007669"/>
    <property type="project" value="InterPro"/>
</dbReference>
<accession>A0A7S0XCD4</accession>
<protein>
    <submittedName>
        <fullName evidence="2">Uncharacterized protein</fullName>
    </submittedName>
</protein>